<organism evidence="1 2">
    <name type="scientific">Chondromyces crocatus</name>
    <dbReference type="NCBI Taxonomy" id="52"/>
    <lineage>
        <taxon>Bacteria</taxon>
        <taxon>Pseudomonadati</taxon>
        <taxon>Myxococcota</taxon>
        <taxon>Polyangia</taxon>
        <taxon>Polyangiales</taxon>
        <taxon>Polyangiaceae</taxon>
        <taxon>Chondromyces</taxon>
    </lineage>
</organism>
<dbReference type="AlphaFoldDB" id="A0A0K1EI86"/>
<dbReference type="KEGG" id="ccro:CMC5_047160"/>
<gene>
    <name evidence="1" type="ORF">CMC5_047160</name>
</gene>
<dbReference type="EMBL" id="CP012159">
    <property type="protein sequence ID" value="AKT40560.1"/>
    <property type="molecule type" value="Genomic_DNA"/>
</dbReference>
<name>A0A0K1EI86_CHOCO</name>
<keyword evidence="2" id="KW-1185">Reference proteome</keyword>
<protein>
    <submittedName>
        <fullName evidence="1">Uncharacterized protein</fullName>
    </submittedName>
</protein>
<evidence type="ECO:0000313" key="2">
    <source>
        <dbReference type="Proteomes" id="UP000067626"/>
    </source>
</evidence>
<dbReference type="Proteomes" id="UP000067626">
    <property type="component" value="Chromosome"/>
</dbReference>
<reference evidence="1 2" key="1">
    <citation type="submission" date="2015-07" db="EMBL/GenBank/DDBJ databases">
        <title>Genome analysis of myxobacterium Chondromyces crocatus Cm c5 reveals a high potential for natural compound synthesis and the genetic basis for the loss of fruiting body formation.</title>
        <authorList>
            <person name="Zaburannyi N."/>
            <person name="Bunk B."/>
            <person name="Maier J."/>
            <person name="Overmann J."/>
            <person name="Mueller R."/>
        </authorList>
    </citation>
    <scope>NUCLEOTIDE SEQUENCE [LARGE SCALE GENOMIC DNA]</scope>
    <source>
        <strain evidence="1 2">Cm c5</strain>
    </source>
</reference>
<proteinExistence type="predicted"/>
<sequence>MELDVHRWAVVGDLMISVTLPGSSIDALWQSFANDLLALDVTRYLGVAFKGAEVTSVRRRILADALLHKNIRLSAVTEDKVTNGFATAMSWLGVDVGAFTLSELDRAIAHLDVPDDRIQRVKAELERLSRAY</sequence>
<evidence type="ECO:0000313" key="1">
    <source>
        <dbReference type="EMBL" id="AKT40560.1"/>
    </source>
</evidence>
<accession>A0A0K1EI86</accession>